<dbReference type="GO" id="GO:0034625">
    <property type="term" value="P:fatty acid elongation, monounsaturated fatty acid"/>
    <property type="evidence" value="ECO:0007669"/>
    <property type="project" value="TreeGrafter"/>
</dbReference>
<protein>
    <recommendedName>
        <fullName evidence="10">Elongation of very long chain fatty acids protein</fullName>
        <ecNumber evidence="10">2.3.1.199</ecNumber>
    </recommendedName>
    <alternativeName>
        <fullName evidence="10">Very-long-chain 3-oxoacyl-CoA synthase</fullName>
    </alternativeName>
</protein>
<evidence type="ECO:0000256" key="9">
    <source>
        <dbReference type="ARBA" id="ARBA00023160"/>
    </source>
</evidence>
<keyword evidence="4 10" id="KW-0812">Transmembrane</keyword>
<dbReference type="Pfam" id="PF01151">
    <property type="entry name" value="ELO"/>
    <property type="match status" value="1"/>
</dbReference>
<accession>A0A9D4Q8U4</accession>
<dbReference type="EC" id="2.3.1.199" evidence="10"/>
<dbReference type="GO" id="GO:0005789">
    <property type="term" value="C:endoplasmic reticulum membrane"/>
    <property type="evidence" value="ECO:0007669"/>
    <property type="project" value="TreeGrafter"/>
</dbReference>
<evidence type="ECO:0000256" key="4">
    <source>
        <dbReference type="ARBA" id="ARBA00022692"/>
    </source>
</evidence>
<keyword evidence="7 10" id="KW-0443">Lipid metabolism</keyword>
<dbReference type="AlphaFoldDB" id="A0A9D4Q8U4"/>
<dbReference type="OMA" id="LLIHICI"/>
<comment type="catalytic activity">
    <reaction evidence="10">
        <text>a very-long-chain acyl-CoA + malonyl-CoA + H(+) = a very-long-chain 3-oxoacyl-CoA + CO2 + CoA</text>
        <dbReference type="Rhea" id="RHEA:32727"/>
        <dbReference type="ChEBI" id="CHEBI:15378"/>
        <dbReference type="ChEBI" id="CHEBI:16526"/>
        <dbReference type="ChEBI" id="CHEBI:57287"/>
        <dbReference type="ChEBI" id="CHEBI:57384"/>
        <dbReference type="ChEBI" id="CHEBI:90725"/>
        <dbReference type="ChEBI" id="CHEBI:90736"/>
        <dbReference type="EC" id="2.3.1.199"/>
    </reaction>
</comment>
<evidence type="ECO:0000256" key="7">
    <source>
        <dbReference type="ARBA" id="ARBA00023098"/>
    </source>
</evidence>
<feature type="transmembrane region" description="Helical" evidence="10">
    <location>
        <begin position="207"/>
        <end position="229"/>
    </location>
</feature>
<evidence type="ECO:0000313" key="12">
    <source>
        <dbReference type="EMBL" id="KAH7969907.1"/>
    </source>
</evidence>
<comment type="subcellular location">
    <subcellularLocation>
        <location evidence="1">Membrane</location>
        <topology evidence="1">Multi-pass membrane protein</topology>
    </subcellularLocation>
</comment>
<comment type="caution">
    <text evidence="12">The sequence shown here is derived from an EMBL/GenBank/DDBJ whole genome shotgun (WGS) entry which is preliminary data.</text>
</comment>
<keyword evidence="5 10" id="KW-0276">Fatty acid metabolism</keyword>
<evidence type="ECO:0000256" key="1">
    <source>
        <dbReference type="ARBA" id="ARBA00004141"/>
    </source>
</evidence>
<dbReference type="OrthoDB" id="434092at2759"/>
<dbReference type="VEuPathDB" id="VectorBase:RSAN_055686"/>
<dbReference type="GO" id="GO:0042761">
    <property type="term" value="P:very long-chain fatty acid biosynthetic process"/>
    <property type="evidence" value="ECO:0007669"/>
    <property type="project" value="TreeGrafter"/>
</dbReference>
<dbReference type="InterPro" id="IPR002076">
    <property type="entry name" value="ELO_fam"/>
</dbReference>
<reference evidence="12" key="1">
    <citation type="journal article" date="2020" name="Cell">
        <title>Large-Scale Comparative Analyses of Tick Genomes Elucidate Their Genetic Diversity and Vector Capacities.</title>
        <authorList>
            <consortium name="Tick Genome and Microbiome Consortium (TIGMIC)"/>
            <person name="Jia N."/>
            <person name="Wang J."/>
            <person name="Shi W."/>
            <person name="Du L."/>
            <person name="Sun Y."/>
            <person name="Zhan W."/>
            <person name="Jiang J.F."/>
            <person name="Wang Q."/>
            <person name="Zhang B."/>
            <person name="Ji P."/>
            <person name="Bell-Sakyi L."/>
            <person name="Cui X.M."/>
            <person name="Yuan T.T."/>
            <person name="Jiang B.G."/>
            <person name="Yang W.F."/>
            <person name="Lam T.T."/>
            <person name="Chang Q.C."/>
            <person name="Ding S.J."/>
            <person name="Wang X.J."/>
            <person name="Zhu J.G."/>
            <person name="Ruan X.D."/>
            <person name="Zhao L."/>
            <person name="Wei J.T."/>
            <person name="Ye R.Z."/>
            <person name="Que T.C."/>
            <person name="Du C.H."/>
            <person name="Zhou Y.H."/>
            <person name="Cheng J.X."/>
            <person name="Dai P.F."/>
            <person name="Guo W.B."/>
            <person name="Han X.H."/>
            <person name="Huang E.J."/>
            <person name="Li L.F."/>
            <person name="Wei W."/>
            <person name="Gao Y.C."/>
            <person name="Liu J.Z."/>
            <person name="Shao H.Z."/>
            <person name="Wang X."/>
            <person name="Wang C.C."/>
            <person name="Yang T.C."/>
            <person name="Huo Q.B."/>
            <person name="Li W."/>
            <person name="Chen H.Y."/>
            <person name="Chen S.E."/>
            <person name="Zhou L.G."/>
            <person name="Ni X.B."/>
            <person name="Tian J.H."/>
            <person name="Sheng Y."/>
            <person name="Liu T."/>
            <person name="Pan Y.S."/>
            <person name="Xia L.Y."/>
            <person name="Li J."/>
            <person name="Zhao F."/>
            <person name="Cao W.C."/>
        </authorList>
    </citation>
    <scope>NUCLEOTIDE SEQUENCE</scope>
    <source>
        <strain evidence="12">Rsan-2018</strain>
    </source>
</reference>
<feature type="region of interest" description="Disordered" evidence="11">
    <location>
        <begin position="276"/>
        <end position="296"/>
    </location>
</feature>
<proteinExistence type="inferred from homology"/>
<sequence length="296" mass="34458">MESGGVTASLTEAWRYLMSKRDPRTKDMLFIGDLRFIVTVLGLYLYIVYHGGPRFMRNRQPYNLKGAIMAYNFSMVVLNVFFMFKFFQHSFWYGGYSLFCQGMTHSTDYHALMLLEYSWWYLFVRIGDFLDTFFFLLRKKYSHLTALHVSHHALVVWSGWLWLAFGGDGQVLLGMCVNAGMHVIMYTYYFLACLGPSVQQYLWWKKYLTTMQITQFVVLLIHICIPLFYDCGYPRIMIGLAFAQGLLGLVLFINFYIHEYIKRKGMKKIAAAKLAESDGAHTQPTARLPGERPKKA</sequence>
<dbReference type="GO" id="GO:0019367">
    <property type="term" value="P:fatty acid elongation, saturated fatty acid"/>
    <property type="evidence" value="ECO:0007669"/>
    <property type="project" value="TreeGrafter"/>
</dbReference>
<dbReference type="PANTHER" id="PTHR11157">
    <property type="entry name" value="FATTY ACID ACYL TRANSFERASE-RELATED"/>
    <property type="match status" value="1"/>
</dbReference>
<evidence type="ECO:0000313" key="13">
    <source>
        <dbReference type="Proteomes" id="UP000821837"/>
    </source>
</evidence>
<dbReference type="GO" id="GO:0034626">
    <property type="term" value="P:fatty acid elongation, polyunsaturated fatty acid"/>
    <property type="evidence" value="ECO:0007669"/>
    <property type="project" value="TreeGrafter"/>
</dbReference>
<comment type="similarity">
    <text evidence="10">Belongs to the ELO family.</text>
</comment>
<feature type="transmembrane region" description="Helical" evidence="10">
    <location>
        <begin position="28"/>
        <end position="47"/>
    </location>
</feature>
<dbReference type="EMBL" id="JABSTV010001248">
    <property type="protein sequence ID" value="KAH7969907.1"/>
    <property type="molecule type" value="Genomic_DNA"/>
</dbReference>
<keyword evidence="13" id="KW-1185">Reference proteome</keyword>
<dbReference type="PANTHER" id="PTHR11157:SF69">
    <property type="entry name" value="ELONGATION OF VERY LONG CHAIN FATTY ACIDS PROTEIN 7"/>
    <property type="match status" value="1"/>
</dbReference>
<keyword evidence="3 10" id="KW-0808">Transferase</keyword>
<feature type="transmembrane region" description="Helical" evidence="10">
    <location>
        <begin position="68"/>
        <end position="87"/>
    </location>
</feature>
<evidence type="ECO:0000256" key="11">
    <source>
        <dbReference type="SAM" id="MobiDB-lite"/>
    </source>
</evidence>
<organism evidence="12 13">
    <name type="scientific">Rhipicephalus sanguineus</name>
    <name type="common">Brown dog tick</name>
    <name type="synonym">Ixodes sanguineus</name>
    <dbReference type="NCBI Taxonomy" id="34632"/>
    <lineage>
        <taxon>Eukaryota</taxon>
        <taxon>Metazoa</taxon>
        <taxon>Ecdysozoa</taxon>
        <taxon>Arthropoda</taxon>
        <taxon>Chelicerata</taxon>
        <taxon>Arachnida</taxon>
        <taxon>Acari</taxon>
        <taxon>Parasitiformes</taxon>
        <taxon>Ixodida</taxon>
        <taxon>Ixodoidea</taxon>
        <taxon>Ixodidae</taxon>
        <taxon>Rhipicephalinae</taxon>
        <taxon>Rhipicephalus</taxon>
        <taxon>Rhipicephalus</taxon>
    </lineage>
</organism>
<keyword evidence="6 10" id="KW-1133">Transmembrane helix</keyword>
<name>A0A9D4Q8U4_RHISA</name>
<dbReference type="GO" id="GO:0030148">
    <property type="term" value="P:sphingolipid biosynthetic process"/>
    <property type="evidence" value="ECO:0007669"/>
    <property type="project" value="TreeGrafter"/>
</dbReference>
<feature type="transmembrane region" description="Helical" evidence="10">
    <location>
        <begin position="144"/>
        <end position="165"/>
    </location>
</feature>
<reference evidence="12" key="2">
    <citation type="submission" date="2021-09" db="EMBL/GenBank/DDBJ databases">
        <authorList>
            <person name="Jia N."/>
            <person name="Wang J."/>
            <person name="Shi W."/>
            <person name="Du L."/>
            <person name="Sun Y."/>
            <person name="Zhan W."/>
            <person name="Jiang J."/>
            <person name="Wang Q."/>
            <person name="Zhang B."/>
            <person name="Ji P."/>
            <person name="Sakyi L.B."/>
            <person name="Cui X."/>
            <person name="Yuan T."/>
            <person name="Jiang B."/>
            <person name="Yang W."/>
            <person name="Lam T.T.-Y."/>
            <person name="Chang Q."/>
            <person name="Ding S."/>
            <person name="Wang X."/>
            <person name="Zhu J."/>
            <person name="Ruan X."/>
            <person name="Zhao L."/>
            <person name="Wei J."/>
            <person name="Que T."/>
            <person name="Du C."/>
            <person name="Cheng J."/>
            <person name="Dai P."/>
            <person name="Han X."/>
            <person name="Huang E."/>
            <person name="Gao Y."/>
            <person name="Liu J."/>
            <person name="Shao H."/>
            <person name="Ye R."/>
            <person name="Li L."/>
            <person name="Wei W."/>
            <person name="Wang X."/>
            <person name="Wang C."/>
            <person name="Huo Q."/>
            <person name="Li W."/>
            <person name="Guo W."/>
            <person name="Chen H."/>
            <person name="Chen S."/>
            <person name="Zhou L."/>
            <person name="Zhou L."/>
            <person name="Ni X."/>
            <person name="Tian J."/>
            <person name="Zhou Y."/>
            <person name="Sheng Y."/>
            <person name="Liu T."/>
            <person name="Pan Y."/>
            <person name="Xia L."/>
            <person name="Li J."/>
            <person name="Zhao F."/>
            <person name="Cao W."/>
        </authorList>
    </citation>
    <scope>NUCLEOTIDE SEQUENCE</scope>
    <source>
        <strain evidence="12">Rsan-2018</strain>
        <tissue evidence="12">Larvae</tissue>
    </source>
</reference>
<gene>
    <name evidence="12" type="ORF">HPB52_022618</name>
</gene>
<evidence type="ECO:0000256" key="3">
    <source>
        <dbReference type="ARBA" id="ARBA00022679"/>
    </source>
</evidence>
<feature type="transmembrane region" description="Helical" evidence="10">
    <location>
        <begin position="235"/>
        <end position="257"/>
    </location>
</feature>
<keyword evidence="8 10" id="KW-0472">Membrane</keyword>
<evidence type="ECO:0000256" key="6">
    <source>
        <dbReference type="ARBA" id="ARBA00022989"/>
    </source>
</evidence>
<evidence type="ECO:0000256" key="8">
    <source>
        <dbReference type="ARBA" id="ARBA00023136"/>
    </source>
</evidence>
<dbReference type="Proteomes" id="UP000821837">
    <property type="component" value="Unassembled WGS sequence"/>
</dbReference>
<evidence type="ECO:0000256" key="2">
    <source>
        <dbReference type="ARBA" id="ARBA00022516"/>
    </source>
</evidence>
<evidence type="ECO:0000256" key="5">
    <source>
        <dbReference type="ARBA" id="ARBA00022832"/>
    </source>
</evidence>
<dbReference type="GO" id="GO:0009922">
    <property type="term" value="F:fatty acid elongase activity"/>
    <property type="evidence" value="ECO:0007669"/>
    <property type="project" value="UniProtKB-EC"/>
</dbReference>
<keyword evidence="2 10" id="KW-0444">Lipid biosynthesis</keyword>
<evidence type="ECO:0000256" key="10">
    <source>
        <dbReference type="RuleBase" id="RU361115"/>
    </source>
</evidence>
<feature type="transmembrane region" description="Helical" evidence="10">
    <location>
        <begin position="171"/>
        <end position="195"/>
    </location>
</feature>
<feature type="transmembrane region" description="Helical" evidence="10">
    <location>
        <begin position="119"/>
        <end position="137"/>
    </location>
</feature>
<keyword evidence="9 10" id="KW-0275">Fatty acid biosynthesis</keyword>